<evidence type="ECO:0000313" key="6">
    <source>
        <dbReference type="Proteomes" id="UP000469440"/>
    </source>
</evidence>
<dbReference type="AlphaFoldDB" id="A0A6N8I0H8"/>
<evidence type="ECO:0000256" key="1">
    <source>
        <dbReference type="ARBA" id="ARBA00001933"/>
    </source>
</evidence>
<dbReference type="GO" id="GO:0047810">
    <property type="term" value="F:D-alanine-2-oxoglutarate aminotransferase activity"/>
    <property type="evidence" value="ECO:0007669"/>
    <property type="project" value="UniProtKB-EC"/>
</dbReference>
<dbReference type="GO" id="GO:0005829">
    <property type="term" value="C:cytosol"/>
    <property type="evidence" value="ECO:0007669"/>
    <property type="project" value="TreeGrafter"/>
</dbReference>
<dbReference type="GO" id="GO:0008652">
    <property type="term" value="P:amino acid biosynthetic process"/>
    <property type="evidence" value="ECO:0007669"/>
    <property type="project" value="UniProtKB-ARBA"/>
</dbReference>
<evidence type="ECO:0000256" key="2">
    <source>
        <dbReference type="ARBA" id="ARBA00009320"/>
    </source>
</evidence>
<dbReference type="EC" id="2.6.1.21" evidence="4"/>
<name>A0A6N8I0H8_9FIRM</name>
<dbReference type="KEGG" id="cfem:HCR03_06825"/>
<dbReference type="InterPro" id="IPR036038">
    <property type="entry name" value="Aminotransferase-like"/>
</dbReference>
<dbReference type="Gene3D" id="3.20.10.10">
    <property type="entry name" value="D-amino Acid Aminotransferase, subunit A, domain 2"/>
    <property type="match status" value="1"/>
</dbReference>
<dbReference type="OrthoDB" id="9805628at2"/>
<evidence type="ECO:0000256" key="3">
    <source>
        <dbReference type="ARBA" id="ARBA00022898"/>
    </source>
</evidence>
<dbReference type="Gene3D" id="3.30.470.10">
    <property type="match status" value="1"/>
</dbReference>
<dbReference type="InterPro" id="IPR050571">
    <property type="entry name" value="Class-IV_PLP-Dep_Aminotrnsfr"/>
</dbReference>
<dbReference type="Proteomes" id="UP000515909">
    <property type="component" value="Chromosome"/>
</dbReference>
<dbReference type="PANTHER" id="PTHR42743:SF10">
    <property type="entry name" value="D-ALANINE AMINOTRANSFERASE"/>
    <property type="match status" value="1"/>
</dbReference>
<keyword evidence="4" id="KW-0032">Aminotransferase</keyword>
<dbReference type="Proteomes" id="UP000469440">
    <property type="component" value="Unassembled WGS sequence"/>
</dbReference>
<dbReference type="InterPro" id="IPR043131">
    <property type="entry name" value="BCAT-like_N"/>
</dbReference>
<evidence type="ECO:0000313" key="7">
    <source>
        <dbReference type="Proteomes" id="UP000515909"/>
    </source>
</evidence>
<dbReference type="EMBL" id="CP060286">
    <property type="protein sequence ID" value="QNK41940.1"/>
    <property type="molecule type" value="Genomic_DNA"/>
</dbReference>
<comment type="cofactor">
    <cofactor evidence="1">
        <name>pyridoxal 5'-phosphate</name>
        <dbReference type="ChEBI" id="CHEBI:597326"/>
    </cofactor>
</comment>
<keyword evidence="4" id="KW-0808">Transferase</keyword>
<dbReference type="SUPFAM" id="SSF56752">
    <property type="entry name" value="D-aminoacid aminotransferase-like PLP-dependent enzymes"/>
    <property type="match status" value="1"/>
</dbReference>
<keyword evidence="6" id="KW-1185">Reference proteome</keyword>
<reference evidence="5 7" key="2">
    <citation type="submission" date="2020-08" db="EMBL/GenBank/DDBJ databases">
        <title>The isolate Caproiciproducens sp. 7D4C2 produces n-caproate at mildly acidic conditions from hexoses: genome and rBOX comparison with related strains and chain-elongating bacteria.</title>
        <authorList>
            <person name="Esquivel-Elizondo S."/>
            <person name="Bagci C."/>
            <person name="Temovska M."/>
            <person name="Jeon B.S."/>
            <person name="Bessarab I."/>
            <person name="Williams R.B.H."/>
            <person name="Huson D.H."/>
            <person name="Angenent L.T."/>
        </authorList>
    </citation>
    <scope>NUCLEOTIDE SEQUENCE [LARGE SCALE GENOMIC DNA]</scope>
    <source>
        <strain evidence="5 7">7D4C2</strain>
    </source>
</reference>
<dbReference type="PANTHER" id="PTHR42743">
    <property type="entry name" value="AMINO-ACID AMINOTRANSFERASE"/>
    <property type="match status" value="1"/>
</dbReference>
<gene>
    <name evidence="4" type="primary">dat</name>
    <name evidence="4" type="ORF">CAFE_19580</name>
    <name evidence="5" type="ORF">HCR03_06825</name>
</gene>
<keyword evidence="3" id="KW-0663">Pyridoxal phosphate</keyword>
<dbReference type="FunFam" id="3.20.10.10:FF:000002">
    <property type="entry name" value="D-alanine aminotransferase"/>
    <property type="match status" value="1"/>
</dbReference>
<proteinExistence type="inferred from homology"/>
<reference evidence="4 6" key="1">
    <citation type="submission" date="2019-09" db="EMBL/GenBank/DDBJ databases">
        <title>Genome sequence of Clostridium sp. EA1.</title>
        <authorList>
            <person name="Poehlein A."/>
            <person name="Bengelsdorf F.R."/>
            <person name="Daniel R."/>
        </authorList>
    </citation>
    <scope>NUCLEOTIDE SEQUENCE [LARGE SCALE GENOMIC DNA]</scope>
    <source>
        <strain evidence="4 6">EA1</strain>
    </source>
</reference>
<dbReference type="GO" id="GO:0046394">
    <property type="term" value="P:carboxylic acid biosynthetic process"/>
    <property type="evidence" value="ECO:0007669"/>
    <property type="project" value="UniProtKB-ARBA"/>
</dbReference>
<sequence length="287" mass="31771">MKNIGYYNGKTGPIEEMTIPMNDRVVYFGDGVYDATYAVNHVIFALEDHIDRFFRSFSKLKIPFAMSKEELAKTLQDLVNQVDNSESLMVYWQTTRGTGMRNHVFPDGPANLFVTIRPNPLTAIDRTLKLITVEDTRFLHCDIKTLNLIPSVMAAQAAKEAGCQEAVFHRGEIVTECAHSNVSIIKSGVFCTAPLNNLILPGTARKHLVALAAQVGMQVSEKPFTVAELMDADEVIVHSSGTLCNAAVEIDGKRVGGRAPELLKKLQDAAVKQFEDYTKVKFADYAK</sequence>
<organism evidence="4 6">
    <name type="scientific">Caproicibacter fermentans</name>
    <dbReference type="NCBI Taxonomy" id="2576756"/>
    <lineage>
        <taxon>Bacteria</taxon>
        <taxon>Bacillati</taxon>
        <taxon>Bacillota</taxon>
        <taxon>Clostridia</taxon>
        <taxon>Eubacteriales</taxon>
        <taxon>Acutalibacteraceae</taxon>
        <taxon>Caproicibacter</taxon>
    </lineage>
</organism>
<accession>A0A7G8TE99</accession>
<dbReference type="EMBL" id="VWXL01000053">
    <property type="protein sequence ID" value="MVB11250.1"/>
    <property type="molecule type" value="Genomic_DNA"/>
</dbReference>
<dbReference type="Pfam" id="PF01063">
    <property type="entry name" value="Aminotran_4"/>
    <property type="match status" value="1"/>
</dbReference>
<evidence type="ECO:0000313" key="5">
    <source>
        <dbReference type="EMBL" id="QNK41940.1"/>
    </source>
</evidence>
<dbReference type="InterPro" id="IPR001544">
    <property type="entry name" value="Aminotrans_IV"/>
</dbReference>
<dbReference type="InterPro" id="IPR043132">
    <property type="entry name" value="BCAT-like_C"/>
</dbReference>
<accession>A0A6N8I0H8</accession>
<dbReference type="RefSeq" id="WP_066649816.1">
    <property type="nucleotide sequence ID" value="NZ_CP060286.1"/>
</dbReference>
<protein>
    <submittedName>
        <fullName evidence="5">Aminotransferase class IV</fullName>
    </submittedName>
    <submittedName>
        <fullName evidence="4">D-alanine aminotransferase</fullName>
        <ecNumber evidence="4">2.6.1.21</ecNumber>
    </submittedName>
</protein>
<evidence type="ECO:0000313" key="4">
    <source>
        <dbReference type="EMBL" id="MVB11250.1"/>
    </source>
</evidence>
<comment type="similarity">
    <text evidence="2">Belongs to the class-IV pyridoxal-phosphate-dependent aminotransferase family.</text>
</comment>